<evidence type="ECO:0000313" key="3">
    <source>
        <dbReference type="Proteomes" id="UP001501444"/>
    </source>
</evidence>
<name>A0ABN3H0L0_9ACTN</name>
<sequence>MSTHVVAFAGEGGGEGPLSWGQIDIWVKMAAFGQALAMGGTRPLPEGATVEDVEDELRYLMSRYQTFRTRLAFDADGWPSQVVHERGEIGLEVVDAGDEDPAEVAAAVEARFRDSDWDHAAEWPVRMAVIRHDGRPVHATLIVSHITMDGAGAALMMQESAGRSTESVSGALPLEQARKQATPAVRRQHEAAMRHWEGHLRAIPVPAVRPSRDPRSPRHWTGLFRSAALPGALRAAAGREGLDSAPALLAAFAMAFARIAGPAVVPLRLTVGNRFRPGLAGTVCPVSQAGLCVVDTTGDFPQVLRRAHGAALAAYKHAYYDRRDLDRMLAAVAAERGPEVLLDVSLNDRRGGAGQDAAAPERSSFEWLSAADGESSAFFLNVDGSDEAVAITLYLDSHFMAPDDAEALLWAMEDIALQSAAN</sequence>
<dbReference type="PANTHER" id="PTHR45527">
    <property type="entry name" value="NONRIBOSOMAL PEPTIDE SYNTHETASE"/>
    <property type="match status" value="1"/>
</dbReference>
<comment type="caution">
    <text evidence="2">The sequence shown here is derived from an EMBL/GenBank/DDBJ whole genome shotgun (WGS) entry which is preliminary data.</text>
</comment>
<dbReference type="EMBL" id="BAAARV010000062">
    <property type="protein sequence ID" value="GAA2365862.1"/>
    <property type="molecule type" value="Genomic_DNA"/>
</dbReference>
<dbReference type="Pfam" id="PF00668">
    <property type="entry name" value="Condensation"/>
    <property type="match status" value="1"/>
</dbReference>
<organism evidence="2 3">
    <name type="scientific">Dactylosporangium salmoneum</name>
    <dbReference type="NCBI Taxonomy" id="53361"/>
    <lineage>
        <taxon>Bacteria</taxon>
        <taxon>Bacillati</taxon>
        <taxon>Actinomycetota</taxon>
        <taxon>Actinomycetes</taxon>
        <taxon>Micromonosporales</taxon>
        <taxon>Micromonosporaceae</taxon>
        <taxon>Dactylosporangium</taxon>
    </lineage>
</organism>
<dbReference type="InterPro" id="IPR023213">
    <property type="entry name" value="CAT-like_dom_sf"/>
</dbReference>
<proteinExistence type="predicted"/>
<accession>A0ABN3H0L0</accession>
<reference evidence="3" key="1">
    <citation type="journal article" date="2019" name="Int. J. Syst. Evol. Microbiol.">
        <title>The Global Catalogue of Microorganisms (GCM) 10K type strain sequencing project: providing services to taxonomists for standard genome sequencing and annotation.</title>
        <authorList>
            <consortium name="The Broad Institute Genomics Platform"/>
            <consortium name="The Broad Institute Genome Sequencing Center for Infectious Disease"/>
            <person name="Wu L."/>
            <person name="Ma J."/>
        </authorList>
    </citation>
    <scope>NUCLEOTIDE SEQUENCE [LARGE SCALE GENOMIC DNA]</scope>
    <source>
        <strain evidence="3">JCM 3272</strain>
    </source>
</reference>
<dbReference type="Gene3D" id="3.30.559.10">
    <property type="entry name" value="Chloramphenicol acetyltransferase-like domain"/>
    <property type="match status" value="1"/>
</dbReference>
<dbReference type="Gene3D" id="3.30.559.30">
    <property type="entry name" value="Nonribosomal peptide synthetase, condensation domain"/>
    <property type="match status" value="1"/>
</dbReference>
<evidence type="ECO:0000313" key="2">
    <source>
        <dbReference type="EMBL" id="GAA2365862.1"/>
    </source>
</evidence>
<feature type="domain" description="Condensation" evidence="1">
    <location>
        <begin position="46"/>
        <end position="346"/>
    </location>
</feature>
<protein>
    <recommendedName>
        <fullName evidence="1">Condensation domain-containing protein</fullName>
    </recommendedName>
</protein>
<dbReference type="InterPro" id="IPR001242">
    <property type="entry name" value="Condensation_dom"/>
</dbReference>
<dbReference type="Proteomes" id="UP001501444">
    <property type="component" value="Unassembled WGS sequence"/>
</dbReference>
<gene>
    <name evidence="2" type="ORF">GCM10010170_064610</name>
</gene>
<keyword evidence="3" id="KW-1185">Reference proteome</keyword>
<dbReference type="SUPFAM" id="SSF52777">
    <property type="entry name" value="CoA-dependent acyltransferases"/>
    <property type="match status" value="2"/>
</dbReference>
<dbReference type="PANTHER" id="PTHR45527:SF1">
    <property type="entry name" value="FATTY ACID SYNTHASE"/>
    <property type="match status" value="1"/>
</dbReference>
<evidence type="ECO:0000259" key="1">
    <source>
        <dbReference type="Pfam" id="PF00668"/>
    </source>
</evidence>
<dbReference type="RefSeq" id="WP_344616344.1">
    <property type="nucleotide sequence ID" value="NZ_BAAARV010000062.1"/>
</dbReference>